<dbReference type="GO" id="GO:0005737">
    <property type="term" value="C:cytoplasm"/>
    <property type="evidence" value="ECO:0007669"/>
    <property type="project" value="TreeGrafter"/>
</dbReference>
<dbReference type="SUPFAM" id="SSF50037">
    <property type="entry name" value="C-terminal domain of transcriptional repressors"/>
    <property type="match status" value="1"/>
</dbReference>
<evidence type="ECO:0000313" key="9">
    <source>
        <dbReference type="Proteomes" id="UP000773614"/>
    </source>
</evidence>
<dbReference type="PROSITE" id="PS51733">
    <property type="entry name" value="BPL_LPL_CATALYTIC"/>
    <property type="match status" value="1"/>
</dbReference>
<sequence length="257" mass="27653">MKPTEGVRRIILERIGSTNDEAMRRLLAGEPHPFWVTAARQESGRGRLGSTWVSEPGNLYASLGLVRQIPLPILVQLPTVAALAAYGAVLRVLPDTLAAGLAIKWPNDLLLGGRKVAGILAESRSLGERGTAIVVGIGVNCRHAPTETRYPATSLAASGVTVDPDLLFDALAGEMARELAAWDEGRGFQDQRRRWNAAAASFGETITVRLPRETLVGRFMGLDEAGYLRLVTEGGERRISAGDVFFGSDQQEFAPHG</sequence>
<dbReference type="Pfam" id="PF03099">
    <property type="entry name" value="BPL_LplA_LipB"/>
    <property type="match status" value="1"/>
</dbReference>
<dbReference type="Pfam" id="PF02237">
    <property type="entry name" value="BPL_C"/>
    <property type="match status" value="1"/>
</dbReference>
<dbReference type="Gene3D" id="3.30.930.10">
    <property type="entry name" value="Bira Bifunctional Protein, Domain 2"/>
    <property type="match status" value="1"/>
</dbReference>
<feature type="domain" description="BPL/LPL catalytic" evidence="7">
    <location>
        <begin position="1"/>
        <end position="183"/>
    </location>
</feature>
<dbReference type="GO" id="GO:0005524">
    <property type="term" value="F:ATP binding"/>
    <property type="evidence" value="ECO:0007669"/>
    <property type="project" value="UniProtKB-KW"/>
</dbReference>
<dbReference type="NCBIfam" id="TIGR00121">
    <property type="entry name" value="birA_ligase"/>
    <property type="match status" value="1"/>
</dbReference>
<evidence type="ECO:0000256" key="2">
    <source>
        <dbReference type="ARBA" id="ARBA00022741"/>
    </source>
</evidence>
<dbReference type="RefSeq" id="WP_161140171.1">
    <property type="nucleotide sequence ID" value="NZ_SPKJ01000022.1"/>
</dbReference>
<dbReference type="AlphaFoldDB" id="A0A964T3J1"/>
<dbReference type="PANTHER" id="PTHR12835">
    <property type="entry name" value="BIOTIN PROTEIN LIGASE"/>
    <property type="match status" value="1"/>
</dbReference>
<keyword evidence="3" id="KW-0067">ATP-binding</keyword>
<dbReference type="EMBL" id="SPKJ01000022">
    <property type="protein sequence ID" value="MYZ47821.1"/>
    <property type="molecule type" value="Genomic_DNA"/>
</dbReference>
<dbReference type="Proteomes" id="UP000773614">
    <property type="component" value="Unassembled WGS sequence"/>
</dbReference>
<dbReference type="InterPro" id="IPR004408">
    <property type="entry name" value="Biotin_CoA_COase_ligase"/>
</dbReference>
<gene>
    <name evidence="8" type="ORF">E4O86_08860</name>
</gene>
<keyword evidence="4" id="KW-0092">Biotin</keyword>
<dbReference type="GO" id="GO:0004077">
    <property type="term" value="F:biotin--[biotin carboxyl-carrier protein] ligase activity"/>
    <property type="evidence" value="ECO:0007669"/>
    <property type="project" value="UniProtKB-EC"/>
</dbReference>
<proteinExistence type="predicted"/>
<evidence type="ECO:0000259" key="7">
    <source>
        <dbReference type="PROSITE" id="PS51733"/>
    </source>
</evidence>
<comment type="caution">
    <text evidence="8">The sequence shown here is derived from an EMBL/GenBank/DDBJ whole genome shotgun (WGS) entry which is preliminary data.</text>
</comment>
<dbReference type="EC" id="6.3.4.15" evidence="5"/>
<keyword evidence="2" id="KW-0547">Nucleotide-binding</keyword>
<evidence type="ECO:0000313" key="8">
    <source>
        <dbReference type="EMBL" id="MYZ47821.1"/>
    </source>
</evidence>
<organism evidence="8 9">
    <name type="scientific">Propylenella binzhouense</name>
    <dbReference type="NCBI Taxonomy" id="2555902"/>
    <lineage>
        <taxon>Bacteria</taxon>
        <taxon>Pseudomonadati</taxon>
        <taxon>Pseudomonadota</taxon>
        <taxon>Alphaproteobacteria</taxon>
        <taxon>Hyphomicrobiales</taxon>
        <taxon>Propylenellaceae</taxon>
        <taxon>Propylenella</taxon>
    </lineage>
</organism>
<dbReference type="Gene3D" id="2.30.30.100">
    <property type="match status" value="1"/>
</dbReference>
<evidence type="ECO:0000256" key="1">
    <source>
        <dbReference type="ARBA" id="ARBA00022598"/>
    </source>
</evidence>
<evidence type="ECO:0000256" key="3">
    <source>
        <dbReference type="ARBA" id="ARBA00022840"/>
    </source>
</evidence>
<dbReference type="CDD" id="cd16442">
    <property type="entry name" value="BPL"/>
    <property type="match status" value="1"/>
</dbReference>
<keyword evidence="9" id="KW-1185">Reference proteome</keyword>
<protein>
    <recommendedName>
        <fullName evidence="5">biotin--[biotin carboxyl-carrier protein] ligase</fullName>
        <ecNumber evidence="5">6.3.4.15</ecNumber>
    </recommendedName>
</protein>
<dbReference type="InterPro" id="IPR003142">
    <property type="entry name" value="BPL_C"/>
</dbReference>
<dbReference type="PANTHER" id="PTHR12835:SF5">
    <property type="entry name" value="BIOTIN--PROTEIN LIGASE"/>
    <property type="match status" value="1"/>
</dbReference>
<dbReference type="SUPFAM" id="SSF55681">
    <property type="entry name" value="Class II aaRS and biotin synthetases"/>
    <property type="match status" value="1"/>
</dbReference>
<evidence type="ECO:0000256" key="6">
    <source>
        <dbReference type="ARBA" id="ARBA00047846"/>
    </source>
</evidence>
<evidence type="ECO:0000256" key="4">
    <source>
        <dbReference type="ARBA" id="ARBA00023267"/>
    </source>
</evidence>
<dbReference type="InterPro" id="IPR045864">
    <property type="entry name" value="aa-tRNA-synth_II/BPL/LPL"/>
</dbReference>
<name>A0A964T3J1_9HYPH</name>
<dbReference type="OrthoDB" id="9807064at2"/>
<evidence type="ECO:0000256" key="5">
    <source>
        <dbReference type="ARBA" id="ARBA00024227"/>
    </source>
</evidence>
<dbReference type="InterPro" id="IPR008988">
    <property type="entry name" value="Transcriptional_repressor_C"/>
</dbReference>
<comment type="catalytic activity">
    <reaction evidence="6">
        <text>biotin + L-lysyl-[protein] + ATP = N(6)-biotinyl-L-lysyl-[protein] + AMP + diphosphate + H(+)</text>
        <dbReference type="Rhea" id="RHEA:11756"/>
        <dbReference type="Rhea" id="RHEA-COMP:9752"/>
        <dbReference type="Rhea" id="RHEA-COMP:10505"/>
        <dbReference type="ChEBI" id="CHEBI:15378"/>
        <dbReference type="ChEBI" id="CHEBI:29969"/>
        <dbReference type="ChEBI" id="CHEBI:30616"/>
        <dbReference type="ChEBI" id="CHEBI:33019"/>
        <dbReference type="ChEBI" id="CHEBI:57586"/>
        <dbReference type="ChEBI" id="CHEBI:83144"/>
        <dbReference type="ChEBI" id="CHEBI:456215"/>
        <dbReference type="EC" id="6.3.4.15"/>
    </reaction>
</comment>
<keyword evidence="1 8" id="KW-0436">Ligase</keyword>
<dbReference type="InterPro" id="IPR004143">
    <property type="entry name" value="BPL_LPL_catalytic"/>
</dbReference>
<accession>A0A964T3J1</accession>
<reference evidence="8" key="1">
    <citation type="submission" date="2019-03" db="EMBL/GenBank/DDBJ databases">
        <title>Afifella sp. nov., isolated from activated sludge.</title>
        <authorList>
            <person name="Li Q."/>
            <person name="Liu Y."/>
        </authorList>
    </citation>
    <scope>NUCLEOTIDE SEQUENCE</scope>
    <source>
        <strain evidence="8">L72</strain>
    </source>
</reference>